<organism evidence="1 2">
    <name type="scientific">Xenorhabdus eapokensis</name>
    <dbReference type="NCBI Taxonomy" id="1873482"/>
    <lineage>
        <taxon>Bacteria</taxon>
        <taxon>Pseudomonadati</taxon>
        <taxon>Pseudomonadota</taxon>
        <taxon>Gammaproteobacteria</taxon>
        <taxon>Enterobacterales</taxon>
        <taxon>Morganellaceae</taxon>
        <taxon>Xenorhabdus</taxon>
    </lineage>
</organism>
<name>A0A1Q5TWD6_9GAMM</name>
<keyword evidence="2" id="KW-1185">Reference proteome</keyword>
<accession>A0A1Q5TWD6</accession>
<proteinExistence type="predicted"/>
<evidence type="ECO:0000313" key="2">
    <source>
        <dbReference type="Proteomes" id="UP000186268"/>
    </source>
</evidence>
<protein>
    <submittedName>
        <fullName evidence="1">D-alanyl-D-alanine dipeptidase</fullName>
    </submittedName>
</protein>
<reference evidence="1 2" key="1">
    <citation type="submission" date="2016-09" db="EMBL/GenBank/DDBJ databases">
        <title>Xenorhabdus thuongxuanensis sp. nov. and Xenorhabdus eapokensis sp. nov., isolated from Steinernema species.</title>
        <authorList>
            <person name="Kaempfer P."/>
            <person name="Tobias N.J."/>
            <person name="Phan Ke L."/>
            <person name="Bode H.B."/>
            <person name="Glaeser S.P."/>
        </authorList>
    </citation>
    <scope>NUCLEOTIDE SEQUENCE [LARGE SCALE GENOMIC DNA]</scope>
    <source>
        <strain evidence="1 2">DL20</strain>
    </source>
</reference>
<dbReference type="Proteomes" id="UP000186268">
    <property type="component" value="Unassembled WGS sequence"/>
</dbReference>
<dbReference type="STRING" id="1873482.Xedl_00899"/>
<evidence type="ECO:0000313" key="1">
    <source>
        <dbReference type="EMBL" id="OKP04542.1"/>
    </source>
</evidence>
<gene>
    <name evidence="1" type="ORF">Xedl_00899</name>
</gene>
<comment type="caution">
    <text evidence="1">The sequence shown here is derived from an EMBL/GenBank/DDBJ whole genome shotgun (WGS) entry which is preliminary data.</text>
</comment>
<sequence length="82" mass="9432">MLLSTSSGNINVGKNAAEKISIESDFDWKVINEIPIYECHESLEMITDSEKLKQKPVYYLVGQWRENSGAVHIPIWLKIRLI</sequence>
<dbReference type="AlphaFoldDB" id="A0A1Q5TWD6"/>
<dbReference type="EMBL" id="MKGQ01000004">
    <property type="protein sequence ID" value="OKP04542.1"/>
    <property type="molecule type" value="Genomic_DNA"/>
</dbReference>